<evidence type="ECO:0000256" key="5">
    <source>
        <dbReference type="ARBA" id="ARBA00022980"/>
    </source>
</evidence>
<dbReference type="GO" id="GO:0005737">
    <property type="term" value="C:cytoplasm"/>
    <property type="evidence" value="ECO:0007669"/>
    <property type="project" value="UniProtKB-ARBA"/>
</dbReference>
<dbReference type="GO" id="GO:0019843">
    <property type="term" value="F:rRNA binding"/>
    <property type="evidence" value="ECO:0007669"/>
    <property type="project" value="UniProtKB-UniRule"/>
</dbReference>
<dbReference type="InterPro" id="IPR000851">
    <property type="entry name" value="Ribosomal_uS5"/>
</dbReference>
<dbReference type="HAMAP" id="MF_01307_B">
    <property type="entry name" value="Ribosomal_uS5_B"/>
    <property type="match status" value="1"/>
</dbReference>
<evidence type="ECO:0000313" key="12">
    <source>
        <dbReference type="Proteomes" id="UP000245206"/>
    </source>
</evidence>
<evidence type="ECO:0000313" key="11">
    <source>
        <dbReference type="EMBL" id="GBF41432.1"/>
    </source>
</evidence>
<evidence type="ECO:0000256" key="6">
    <source>
        <dbReference type="ARBA" id="ARBA00023274"/>
    </source>
</evidence>
<comment type="similarity">
    <text evidence="2 8 9">Belongs to the universal ribosomal protein uS5 family.</text>
</comment>
<sequence length="168" mass="18153">MMLEEETKEFTEKVVKIDRVAKVVKGGRRFSFNALSVVGDSKGKVGIGFGKANEVPDAIRKSIESAKKNLKSIHYIGHTVPHDVVGQFKSARVILKPASPGTGIIAGASVRSVLERAGIQDVLTKSWGSSNPMNIVKATMDALQQLETPSMAVKRRGVSLKHLFGQDL</sequence>
<evidence type="ECO:0000256" key="8">
    <source>
        <dbReference type="HAMAP-Rule" id="MF_01307"/>
    </source>
</evidence>
<dbReference type="GO" id="GO:0015935">
    <property type="term" value="C:small ribosomal subunit"/>
    <property type="evidence" value="ECO:0007669"/>
    <property type="project" value="InterPro"/>
</dbReference>
<evidence type="ECO:0000259" key="10">
    <source>
        <dbReference type="PROSITE" id="PS50881"/>
    </source>
</evidence>
<dbReference type="GO" id="GO:0003735">
    <property type="term" value="F:structural constituent of ribosome"/>
    <property type="evidence" value="ECO:0007669"/>
    <property type="project" value="UniProtKB-UniRule"/>
</dbReference>
<feature type="domain" description="S5 DRBM" evidence="10">
    <location>
        <begin position="10"/>
        <end position="73"/>
    </location>
</feature>
<dbReference type="EMBL" id="BFAZ01000003">
    <property type="protein sequence ID" value="GBF41432.1"/>
    <property type="molecule type" value="Genomic_DNA"/>
</dbReference>
<proteinExistence type="inferred from homology"/>
<dbReference type="Proteomes" id="UP000245206">
    <property type="component" value="Unassembled WGS sequence"/>
</dbReference>
<comment type="function">
    <text evidence="8">With S4 and S12 plays an important role in translational accuracy.</text>
</comment>
<dbReference type="InterPro" id="IPR018192">
    <property type="entry name" value="Ribosomal_uS5_N_CS"/>
</dbReference>
<accession>A0A2P2D9X3</accession>
<dbReference type="FunFam" id="3.30.230.10:FF:000002">
    <property type="entry name" value="30S ribosomal protein S5"/>
    <property type="match status" value="1"/>
</dbReference>
<evidence type="ECO:0000256" key="1">
    <source>
        <dbReference type="ARBA" id="ARBA00003093"/>
    </source>
</evidence>
<dbReference type="SUPFAM" id="SSF54211">
    <property type="entry name" value="Ribosomal protein S5 domain 2-like"/>
    <property type="match status" value="1"/>
</dbReference>
<dbReference type="InterPro" id="IPR005324">
    <property type="entry name" value="Ribosomal_uS5_C"/>
</dbReference>
<dbReference type="FunFam" id="3.30.160.20:FF:000001">
    <property type="entry name" value="30S ribosomal protein S5"/>
    <property type="match status" value="1"/>
</dbReference>
<evidence type="ECO:0000256" key="3">
    <source>
        <dbReference type="ARBA" id="ARBA00022730"/>
    </source>
</evidence>
<dbReference type="GO" id="GO:0042254">
    <property type="term" value="P:ribosome biogenesis"/>
    <property type="evidence" value="ECO:0007669"/>
    <property type="project" value="UniProtKB-ARBA"/>
</dbReference>
<keyword evidence="5 8" id="KW-0689">Ribosomal protein</keyword>
<evidence type="ECO:0000256" key="4">
    <source>
        <dbReference type="ARBA" id="ARBA00022884"/>
    </source>
</evidence>
<dbReference type="PROSITE" id="PS50881">
    <property type="entry name" value="S5_DSRBD"/>
    <property type="match status" value="1"/>
</dbReference>
<dbReference type="AlphaFoldDB" id="A0A2P2D9X3"/>
<dbReference type="InterPro" id="IPR013810">
    <property type="entry name" value="Ribosomal_uS5_N"/>
</dbReference>
<evidence type="ECO:0000256" key="2">
    <source>
        <dbReference type="ARBA" id="ARBA00008945"/>
    </source>
</evidence>
<keyword evidence="6 8" id="KW-0687">Ribonucleoprotein</keyword>
<comment type="function">
    <text evidence="1 8">Located at the back of the 30S subunit body where it stabilizes the conformation of the head with respect to the body.</text>
</comment>
<dbReference type="Gene3D" id="3.30.230.10">
    <property type="match status" value="1"/>
</dbReference>
<comment type="caution">
    <text evidence="11">The sequence shown here is derived from an EMBL/GenBank/DDBJ whole genome shotgun (WGS) entry which is preliminary data.</text>
</comment>
<keyword evidence="3 8" id="KW-0699">rRNA-binding</keyword>
<dbReference type="PANTHER" id="PTHR48277:SF1">
    <property type="entry name" value="MITOCHONDRIAL RIBOSOMAL PROTEIN S5"/>
    <property type="match status" value="1"/>
</dbReference>
<dbReference type="SUPFAM" id="SSF54768">
    <property type="entry name" value="dsRNA-binding domain-like"/>
    <property type="match status" value="1"/>
</dbReference>
<protein>
    <recommendedName>
        <fullName evidence="7 8">Small ribosomal subunit protein uS5</fullName>
    </recommendedName>
</protein>
<dbReference type="InterPro" id="IPR014721">
    <property type="entry name" value="Ribsml_uS5_D2-typ_fold_subgr"/>
</dbReference>
<reference evidence="12" key="1">
    <citation type="journal article" date="2019" name="Microbiol. Immunol.">
        <title>Molecular and phenotypic characterization of Leptospira johnsonii sp. nov., Leptospira ellinghausenii sp. nov. and Leptospira ryugenii sp. nov. isolated from soil and water in Japan.</title>
        <authorList>
            <person name="Masuzawa T."/>
            <person name="Saito M."/>
            <person name="Nakao R."/>
            <person name="Nikaido Y."/>
            <person name="Matsumoto M."/>
            <person name="Ogawa M."/>
            <person name="Yokoyama M."/>
            <person name="Hidaka Y."/>
            <person name="Tomita J."/>
            <person name="Sakakibara K."/>
            <person name="Suzuki K."/>
            <person name="Yasuda S."/>
            <person name="Sato H."/>
            <person name="Yamaguchi M."/>
            <person name="Yoshida S.I."/>
            <person name="Koizumi N."/>
            <person name="Kawamura Y."/>
        </authorList>
    </citation>
    <scope>NUCLEOTIDE SEQUENCE [LARGE SCALE GENOMIC DNA]</scope>
    <source>
        <strain evidence="12">E18</strain>
    </source>
</reference>
<name>A0A2P2D9X3_9LEPT</name>
<dbReference type="InterPro" id="IPR005712">
    <property type="entry name" value="Ribosomal_uS5_bac-type"/>
</dbReference>
<comment type="domain">
    <text evidence="8">The N-terminal domain interacts with the head of the 30S subunit; the C-terminal domain interacts with the body and contacts protein S4. The interaction surface between S4 and S5 is involved in control of translational fidelity.</text>
</comment>
<dbReference type="SMR" id="A0A2P2D9X3"/>
<dbReference type="InterPro" id="IPR020568">
    <property type="entry name" value="Ribosomal_Su5_D2-typ_SF"/>
</dbReference>
<organism evidence="11 12">
    <name type="scientific">Leptospira ellinghausenii</name>
    <dbReference type="NCBI Taxonomy" id="1917822"/>
    <lineage>
        <taxon>Bacteria</taxon>
        <taxon>Pseudomonadati</taxon>
        <taxon>Spirochaetota</taxon>
        <taxon>Spirochaetia</taxon>
        <taxon>Leptospirales</taxon>
        <taxon>Leptospiraceae</taxon>
        <taxon>Leptospira</taxon>
    </lineage>
</organism>
<dbReference type="Pfam" id="PF03719">
    <property type="entry name" value="Ribosomal_S5_C"/>
    <property type="match status" value="1"/>
</dbReference>
<dbReference type="Gene3D" id="3.30.160.20">
    <property type="match status" value="1"/>
</dbReference>
<dbReference type="PANTHER" id="PTHR48277">
    <property type="entry name" value="MITOCHONDRIAL RIBOSOMAL PROTEIN S5"/>
    <property type="match status" value="1"/>
</dbReference>
<comment type="subunit">
    <text evidence="8">Part of the 30S ribosomal subunit. Contacts proteins S4 and S8.</text>
</comment>
<dbReference type="NCBIfam" id="TIGR01021">
    <property type="entry name" value="rpsE_bact"/>
    <property type="match status" value="1"/>
</dbReference>
<keyword evidence="4 8" id="KW-0694">RNA-binding</keyword>
<gene>
    <name evidence="8 11" type="primary">rpsE</name>
    <name evidence="11" type="ORF">LPTSP2_07060</name>
</gene>
<dbReference type="GO" id="GO:0006412">
    <property type="term" value="P:translation"/>
    <property type="evidence" value="ECO:0007669"/>
    <property type="project" value="UniProtKB-UniRule"/>
</dbReference>
<keyword evidence="12" id="KW-1185">Reference proteome</keyword>
<evidence type="ECO:0000256" key="9">
    <source>
        <dbReference type="RuleBase" id="RU003823"/>
    </source>
</evidence>
<dbReference type="PROSITE" id="PS00585">
    <property type="entry name" value="RIBOSOMAL_S5"/>
    <property type="match status" value="1"/>
</dbReference>
<dbReference type="Pfam" id="PF00333">
    <property type="entry name" value="Ribosomal_S5"/>
    <property type="match status" value="1"/>
</dbReference>
<evidence type="ECO:0000256" key="7">
    <source>
        <dbReference type="ARBA" id="ARBA00035255"/>
    </source>
</evidence>